<keyword evidence="6 13" id="KW-1133">Transmembrane helix</keyword>
<dbReference type="PANTHER" id="PTHR24240">
    <property type="entry name" value="OPSIN"/>
    <property type="match status" value="1"/>
</dbReference>
<keyword evidence="5" id="KW-0681">Retinal protein</keyword>
<dbReference type="Proteomes" id="UP000694844">
    <property type="component" value="Chromosome 2"/>
</dbReference>
<keyword evidence="3" id="KW-0716">Sensory transduction</keyword>
<protein>
    <submittedName>
        <fullName evidence="16">Rhodopsin-like isoform X2</fullName>
    </submittedName>
</protein>
<keyword evidence="11 12" id="KW-0807">Transducer</keyword>
<proteinExistence type="inferred from homology"/>
<evidence type="ECO:0000256" key="7">
    <source>
        <dbReference type="ARBA" id="ARBA00022991"/>
    </source>
</evidence>
<name>A0A8B8CR90_CRAVI</name>
<evidence type="ECO:0000256" key="11">
    <source>
        <dbReference type="ARBA" id="ARBA00023224"/>
    </source>
</evidence>
<evidence type="ECO:0000256" key="13">
    <source>
        <dbReference type="SAM" id="Phobius"/>
    </source>
</evidence>
<organism evidence="15 16">
    <name type="scientific">Crassostrea virginica</name>
    <name type="common">Eastern oyster</name>
    <dbReference type="NCBI Taxonomy" id="6565"/>
    <lineage>
        <taxon>Eukaryota</taxon>
        <taxon>Metazoa</taxon>
        <taxon>Spiralia</taxon>
        <taxon>Lophotrochozoa</taxon>
        <taxon>Mollusca</taxon>
        <taxon>Bivalvia</taxon>
        <taxon>Autobranchia</taxon>
        <taxon>Pteriomorphia</taxon>
        <taxon>Ostreida</taxon>
        <taxon>Ostreoidea</taxon>
        <taxon>Ostreidae</taxon>
        <taxon>Crassostrea</taxon>
    </lineage>
</organism>
<evidence type="ECO:0000256" key="5">
    <source>
        <dbReference type="ARBA" id="ARBA00022925"/>
    </source>
</evidence>
<evidence type="ECO:0000256" key="2">
    <source>
        <dbReference type="ARBA" id="ARBA00022543"/>
    </source>
</evidence>
<dbReference type="OrthoDB" id="10044919at2759"/>
<feature type="transmembrane region" description="Helical" evidence="13">
    <location>
        <begin position="32"/>
        <end position="60"/>
    </location>
</feature>
<dbReference type="Gene3D" id="1.20.1070.10">
    <property type="entry name" value="Rhodopsin 7-helix transmembrane proteins"/>
    <property type="match status" value="1"/>
</dbReference>
<dbReference type="SUPFAM" id="SSF81321">
    <property type="entry name" value="Family A G protein-coupled receptor-like"/>
    <property type="match status" value="1"/>
</dbReference>
<accession>A0A8B8CR90</accession>
<evidence type="ECO:0000259" key="14">
    <source>
        <dbReference type="PROSITE" id="PS50262"/>
    </source>
</evidence>
<evidence type="ECO:0000256" key="10">
    <source>
        <dbReference type="ARBA" id="ARBA00023170"/>
    </source>
</evidence>
<gene>
    <name evidence="16" type="primary">LOC111121369</name>
</gene>
<comment type="similarity">
    <text evidence="12">Belongs to the G-protein coupled receptor 1 family.</text>
</comment>
<dbReference type="InterPro" id="IPR050125">
    <property type="entry name" value="GPCR_opsins"/>
</dbReference>
<keyword evidence="4 12" id="KW-0812">Transmembrane</keyword>
<dbReference type="GO" id="GO:0009881">
    <property type="term" value="F:photoreceptor activity"/>
    <property type="evidence" value="ECO:0007669"/>
    <property type="project" value="UniProtKB-KW"/>
</dbReference>
<dbReference type="PRINTS" id="PR00237">
    <property type="entry name" value="GPCRRHODOPSN"/>
</dbReference>
<evidence type="ECO:0000256" key="3">
    <source>
        <dbReference type="ARBA" id="ARBA00022606"/>
    </source>
</evidence>
<dbReference type="InterPro" id="IPR017452">
    <property type="entry name" value="GPCR_Rhodpsn_7TM"/>
</dbReference>
<feature type="transmembrane region" description="Helical" evidence="13">
    <location>
        <begin position="296"/>
        <end position="319"/>
    </location>
</feature>
<evidence type="ECO:0000256" key="8">
    <source>
        <dbReference type="ARBA" id="ARBA00023040"/>
    </source>
</evidence>
<dbReference type="GO" id="GO:0004930">
    <property type="term" value="F:G protein-coupled receptor activity"/>
    <property type="evidence" value="ECO:0007669"/>
    <property type="project" value="UniProtKB-KW"/>
</dbReference>
<sequence length="377" mass="42988">MEKIFKTDFNLTFKLDQLVSKHWINYEEVSDVFHVLLGILVILVGIVSFTSNGFILWMFYRYRSLRISSNLLVLNLAITDTFLALGNLPWLAISSFKGFWTFGYIGCQVYGFVGAMAGFISINTLTMIAIERFFVIVIREPYRHIRTSNRTVLVAIVFIWVYSFMWAICPLIGWGSFILEGSMTSCTFDFFSRDVNTKSYVASILVFCFTVQLFLIICSYVRIYLKVLQHEKEIVNCYVDGNLKIQNRKVKKFHSVHVKTAKISLVIISIFCLSWTPYAVIAIIGNFGDASVITPLASTIPGVFAKLSTVLNPMIYALLHPKFRNKLPFQKKKVLKTKINFQALMKLDNESPLQTSSSMSAPFDAATPIDYQKETMV</sequence>
<feature type="transmembrane region" description="Helical" evidence="13">
    <location>
        <begin position="151"/>
        <end position="179"/>
    </location>
</feature>
<evidence type="ECO:0000313" key="15">
    <source>
        <dbReference type="Proteomes" id="UP000694844"/>
    </source>
</evidence>
<evidence type="ECO:0000256" key="12">
    <source>
        <dbReference type="RuleBase" id="RU000688"/>
    </source>
</evidence>
<dbReference type="InterPro" id="IPR000276">
    <property type="entry name" value="GPCR_Rhodpsn"/>
</dbReference>
<dbReference type="GeneID" id="111121369"/>
<keyword evidence="10 12" id="KW-0675">Receptor</keyword>
<dbReference type="AlphaFoldDB" id="A0A8B8CR90"/>
<keyword evidence="9 13" id="KW-0472">Membrane</keyword>
<dbReference type="PROSITE" id="PS00237">
    <property type="entry name" value="G_PROTEIN_RECEP_F1_1"/>
    <property type="match status" value="1"/>
</dbReference>
<evidence type="ECO:0000256" key="4">
    <source>
        <dbReference type="ARBA" id="ARBA00022692"/>
    </source>
</evidence>
<keyword evidence="8 12" id="KW-0297">G-protein coupled receptor</keyword>
<feature type="transmembrane region" description="Helical" evidence="13">
    <location>
        <begin position="199"/>
        <end position="225"/>
    </location>
</feature>
<dbReference type="InterPro" id="IPR027430">
    <property type="entry name" value="Retinal_BS"/>
</dbReference>
<keyword evidence="15" id="KW-1185">Reference proteome</keyword>
<evidence type="ECO:0000256" key="6">
    <source>
        <dbReference type="ARBA" id="ARBA00022989"/>
    </source>
</evidence>
<dbReference type="PROSITE" id="PS00238">
    <property type="entry name" value="OPSIN"/>
    <property type="match status" value="1"/>
</dbReference>
<evidence type="ECO:0000256" key="9">
    <source>
        <dbReference type="ARBA" id="ARBA00023136"/>
    </source>
</evidence>
<dbReference type="GO" id="GO:0007602">
    <property type="term" value="P:phototransduction"/>
    <property type="evidence" value="ECO:0007669"/>
    <property type="project" value="UniProtKB-KW"/>
</dbReference>
<keyword evidence="2" id="KW-0600">Photoreceptor protein</keyword>
<comment type="subcellular location">
    <subcellularLocation>
        <location evidence="1">Membrane</location>
        <topology evidence="1">Multi-pass membrane protein</topology>
    </subcellularLocation>
</comment>
<evidence type="ECO:0000256" key="1">
    <source>
        <dbReference type="ARBA" id="ARBA00004141"/>
    </source>
</evidence>
<feature type="domain" description="G-protein coupled receptors family 1 profile" evidence="14">
    <location>
        <begin position="51"/>
        <end position="316"/>
    </location>
</feature>
<dbReference type="GO" id="GO:0016020">
    <property type="term" value="C:membrane"/>
    <property type="evidence" value="ECO:0007669"/>
    <property type="project" value="UniProtKB-SubCell"/>
</dbReference>
<dbReference type="Pfam" id="PF00001">
    <property type="entry name" value="7tm_1"/>
    <property type="match status" value="1"/>
</dbReference>
<feature type="transmembrane region" description="Helical" evidence="13">
    <location>
        <begin position="99"/>
        <end position="130"/>
    </location>
</feature>
<feature type="transmembrane region" description="Helical" evidence="13">
    <location>
        <begin position="263"/>
        <end position="284"/>
    </location>
</feature>
<evidence type="ECO:0000313" key="16">
    <source>
        <dbReference type="RefSeq" id="XP_022318338.1"/>
    </source>
</evidence>
<dbReference type="RefSeq" id="XP_022318338.1">
    <property type="nucleotide sequence ID" value="XM_022462630.1"/>
</dbReference>
<keyword evidence="7" id="KW-0157">Chromophore</keyword>
<dbReference type="PROSITE" id="PS50262">
    <property type="entry name" value="G_PROTEIN_RECEP_F1_2"/>
    <property type="match status" value="1"/>
</dbReference>
<reference evidence="16" key="1">
    <citation type="submission" date="2025-08" db="UniProtKB">
        <authorList>
            <consortium name="RefSeq"/>
        </authorList>
    </citation>
    <scope>IDENTIFICATION</scope>
    <source>
        <tissue evidence="16">Whole sample</tissue>
    </source>
</reference>
<feature type="transmembrane region" description="Helical" evidence="13">
    <location>
        <begin position="72"/>
        <end position="93"/>
    </location>
</feature>